<evidence type="ECO:0000313" key="6">
    <source>
        <dbReference type="EMBL" id="EMA35780.1"/>
    </source>
</evidence>
<evidence type="ECO:0000256" key="1">
    <source>
        <dbReference type="ARBA" id="ARBA00009254"/>
    </source>
</evidence>
<dbReference type="PATRIC" id="fig|1132509.6.peg.3838"/>
<dbReference type="GO" id="GO:0006412">
    <property type="term" value="P:translation"/>
    <property type="evidence" value="ECO:0007669"/>
    <property type="project" value="UniProtKB-UniRule"/>
</dbReference>
<dbReference type="FunFam" id="1.10.287.310:FF:000001">
    <property type="entry name" value="50S ribosomal protein L29"/>
    <property type="match status" value="1"/>
</dbReference>
<dbReference type="RefSeq" id="WP_007695850.1">
    <property type="nucleotide sequence ID" value="NZ_AJRK01000444.1"/>
</dbReference>
<evidence type="ECO:0000256" key="3">
    <source>
        <dbReference type="ARBA" id="ARBA00023274"/>
    </source>
</evidence>
<dbReference type="SUPFAM" id="SSF46561">
    <property type="entry name" value="Ribosomal protein L29 (L29p)"/>
    <property type="match status" value="1"/>
</dbReference>
<dbReference type="Pfam" id="PF00831">
    <property type="entry name" value="Ribosomal_L29"/>
    <property type="match status" value="1"/>
</dbReference>
<dbReference type="Proteomes" id="UP000011566">
    <property type="component" value="Unassembled WGS sequence"/>
</dbReference>
<evidence type="ECO:0000256" key="4">
    <source>
        <dbReference type="ARBA" id="ARBA00035204"/>
    </source>
</evidence>
<protein>
    <recommendedName>
        <fullName evidence="4 5">Large ribosomal subunit protein uL29</fullName>
    </recommendedName>
</protein>
<comment type="similarity">
    <text evidence="1 5">Belongs to the universal ribosomal protein uL29 family.</text>
</comment>
<dbReference type="GO" id="GO:0003735">
    <property type="term" value="F:structural constituent of ribosome"/>
    <property type="evidence" value="ECO:0007669"/>
    <property type="project" value="InterPro"/>
</dbReference>
<dbReference type="Gene3D" id="1.10.287.310">
    <property type="match status" value="1"/>
</dbReference>
<dbReference type="NCBIfam" id="TIGR00012">
    <property type="entry name" value="L29"/>
    <property type="match status" value="1"/>
</dbReference>
<dbReference type="eggNOG" id="arCOG00785">
    <property type="taxonomic scope" value="Archaea"/>
</dbReference>
<evidence type="ECO:0000256" key="2">
    <source>
        <dbReference type="ARBA" id="ARBA00022980"/>
    </source>
</evidence>
<reference evidence="6 7" key="1">
    <citation type="journal article" date="2014" name="PLoS Genet.">
        <title>Phylogenetically driven sequencing of extremely halophilic archaea reveals strategies for static and dynamic osmo-response.</title>
        <authorList>
            <person name="Becker E.A."/>
            <person name="Seitzer P.M."/>
            <person name="Tritt A."/>
            <person name="Larsen D."/>
            <person name="Krusor M."/>
            <person name="Yao A.I."/>
            <person name="Wu D."/>
            <person name="Madern D."/>
            <person name="Eisen J.A."/>
            <person name="Darling A.E."/>
            <person name="Facciotti M.T."/>
        </authorList>
    </citation>
    <scope>NUCLEOTIDE SEQUENCE [LARGE SCALE GENOMIC DNA]</scope>
    <source>
        <strain evidence="6 7">100A6</strain>
    </source>
</reference>
<keyword evidence="2 5" id="KW-0689">Ribosomal protein</keyword>
<dbReference type="OrthoDB" id="11736at2157"/>
<accession>M0LUK6</accession>
<name>M0LUK6_9EURY</name>
<evidence type="ECO:0000313" key="7">
    <source>
        <dbReference type="Proteomes" id="UP000011566"/>
    </source>
</evidence>
<comment type="caution">
    <text evidence="6">The sequence shown here is derived from an EMBL/GenBank/DDBJ whole genome shotgun (WGS) entry which is preliminary data.</text>
</comment>
<dbReference type="InterPro" id="IPR001854">
    <property type="entry name" value="Ribosomal_uL29"/>
</dbReference>
<evidence type="ECO:0000256" key="5">
    <source>
        <dbReference type="HAMAP-Rule" id="MF_00374"/>
    </source>
</evidence>
<dbReference type="GO" id="GO:0005840">
    <property type="term" value="C:ribosome"/>
    <property type="evidence" value="ECO:0007669"/>
    <property type="project" value="UniProtKB-KW"/>
</dbReference>
<proteinExistence type="inferred from homology"/>
<keyword evidence="3 5" id="KW-0687">Ribonucleoprotein</keyword>
<gene>
    <name evidence="5" type="primary">rpl29</name>
    <name evidence="6" type="ORF">C447_16519</name>
</gene>
<dbReference type="AlphaFoldDB" id="M0LUK6"/>
<dbReference type="HAMAP" id="MF_00374">
    <property type="entry name" value="Ribosomal_uL29"/>
    <property type="match status" value="1"/>
</dbReference>
<organism evidence="6 7">
    <name type="scientific">Halococcus hamelinensis 100A6</name>
    <dbReference type="NCBI Taxonomy" id="1132509"/>
    <lineage>
        <taxon>Archaea</taxon>
        <taxon>Methanobacteriati</taxon>
        <taxon>Methanobacteriota</taxon>
        <taxon>Stenosarchaea group</taxon>
        <taxon>Halobacteria</taxon>
        <taxon>Halobacteriales</taxon>
        <taxon>Halococcaceae</taxon>
        <taxon>Halococcus</taxon>
    </lineage>
</organism>
<dbReference type="InterPro" id="IPR036049">
    <property type="entry name" value="Ribosomal_uL29_sf"/>
</dbReference>
<sequence length="76" mass="8396">MAILYAAEIRDMTPAEREAELEELETELLNSRAVQAAGGAPEDPGRIGELKRTIARLKTIRNEEGDLDENEDEEAA</sequence>
<dbReference type="EMBL" id="AOMB01000043">
    <property type="protein sequence ID" value="EMA35780.1"/>
    <property type="molecule type" value="Genomic_DNA"/>
</dbReference>
<keyword evidence="7" id="KW-1185">Reference proteome</keyword>
<dbReference type="GO" id="GO:1990904">
    <property type="term" value="C:ribonucleoprotein complex"/>
    <property type="evidence" value="ECO:0007669"/>
    <property type="project" value="UniProtKB-KW"/>
</dbReference>